<proteinExistence type="predicted"/>
<feature type="compositionally biased region" description="Basic and acidic residues" evidence="1">
    <location>
        <begin position="379"/>
        <end position="398"/>
    </location>
</feature>
<keyword evidence="3" id="KW-1185">Reference proteome</keyword>
<feature type="region of interest" description="Disordered" evidence="1">
    <location>
        <begin position="740"/>
        <end position="892"/>
    </location>
</feature>
<organism evidence="2 3">
    <name type="scientific">Skeletonema marinoi</name>
    <dbReference type="NCBI Taxonomy" id="267567"/>
    <lineage>
        <taxon>Eukaryota</taxon>
        <taxon>Sar</taxon>
        <taxon>Stramenopiles</taxon>
        <taxon>Ochrophyta</taxon>
        <taxon>Bacillariophyta</taxon>
        <taxon>Coscinodiscophyceae</taxon>
        <taxon>Thalassiosirophycidae</taxon>
        <taxon>Thalassiosirales</taxon>
        <taxon>Skeletonemataceae</taxon>
        <taxon>Skeletonema</taxon>
        <taxon>Skeletonema marinoi-dohrnii complex</taxon>
    </lineage>
</organism>
<evidence type="ECO:0000256" key="1">
    <source>
        <dbReference type="SAM" id="MobiDB-lite"/>
    </source>
</evidence>
<feature type="compositionally biased region" description="Acidic residues" evidence="1">
    <location>
        <begin position="772"/>
        <end position="781"/>
    </location>
</feature>
<dbReference type="EMBL" id="JATAAI010000002">
    <property type="protein sequence ID" value="KAK1747865.1"/>
    <property type="molecule type" value="Genomic_DNA"/>
</dbReference>
<feature type="region of interest" description="Disordered" evidence="1">
    <location>
        <begin position="379"/>
        <end position="405"/>
    </location>
</feature>
<feature type="compositionally biased region" description="Polar residues" evidence="1">
    <location>
        <begin position="12"/>
        <end position="23"/>
    </location>
</feature>
<feature type="region of interest" description="Disordered" evidence="1">
    <location>
        <begin position="588"/>
        <end position="615"/>
    </location>
</feature>
<feature type="compositionally biased region" description="Basic residues" evidence="1">
    <location>
        <begin position="826"/>
        <end position="848"/>
    </location>
</feature>
<dbReference type="PANTHER" id="PTHR13384">
    <property type="entry name" value="G PATCH DOMAIN-CONTAINING PROTEIN 1"/>
    <property type="match status" value="1"/>
</dbReference>
<gene>
    <name evidence="2" type="ORF">QTG54_001828</name>
</gene>
<protein>
    <recommendedName>
        <fullName evidence="4">G patch domain-containing protein</fullName>
    </recommendedName>
</protein>
<feature type="compositionally biased region" description="Basic residues" evidence="1">
    <location>
        <begin position="871"/>
        <end position="892"/>
    </location>
</feature>
<feature type="region of interest" description="Disordered" evidence="1">
    <location>
        <begin position="80"/>
        <end position="142"/>
    </location>
</feature>
<feature type="compositionally biased region" description="Basic residues" evidence="1">
    <location>
        <begin position="105"/>
        <end position="121"/>
    </location>
</feature>
<feature type="compositionally biased region" description="Basic residues" evidence="1">
    <location>
        <begin position="25"/>
        <end position="40"/>
    </location>
</feature>
<dbReference type="AlphaFoldDB" id="A0AAD8YM38"/>
<dbReference type="PANTHER" id="PTHR13384:SF19">
    <property type="entry name" value="G PATCH DOMAIN-CONTAINING PROTEIN 1"/>
    <property type="match status" value="1"/>
</dbReference>
<accession>A0AAD8YM38</accession>
<name>A0AAD8YM38_9STRA</name>
<dbReference type="GO" id="GO:0005634">
    <property type="term" value="C:nucleus"/>
    <property type="evidence" value="ECO:0007669"/>
    <property type="project" value="TreeGrafter"/>
</dbReference>
<feature type="region of interest" description="Disordered" evidence="1">
    <location>
        <begin position="1"/>
        <end position="60"/>
    </location>
</feature>
<feature type="region of interest" description="Disordered" evidence="1">
    <location>
        <begin position="631"/>
        <end position="658"/>
    </location>
</feature>
<evidence type="ECO:0000313" key="3">
    <source>
        <dbReference type="Proteomes" id="UP001224775"/>
    </source>
</evidence>
<dbReference type="GO" id="GO:0003723">
    <property type="term" value="F:RNA binding"/>
    <property type="evidence" value="ECO:0007669"/>
    <property type="project" value="TreeGrafter"/>
</dbReference>
<dbReference type="Proteomes" id="UP001224775">
    <property type="component" value="Unassembled WGS sequence"/>
</dbReference>
<reference evidence="2" key="1">
    <citation type="submission" date="2023-06" db="EMBL/GenBank/DDBJ databases">
        <title>Survivors Of The Sea: Transcriptome response of Skeletonema marinoi to long-term dormancy.</title>
        <authorList>
            <person name="Pinder M.I.M."/>
            <person name="Kourtchenko O."/>
            <person name="Robertson E.K."/>
            <person name="Larsson T."/>
            <person name="Maumus F."/>
            <person name="Osuna-Cruz C.M."/>
            <person name="Vancaester E."/>
            <person name="Stenow R."/>
            <person name="Vandepoele K."/>
            <person name="Ploug H."/>
            <person name="Bruchert V."/>
            <person name="Godhe A."/>
            <person name="Topel M."/>
        </authorList>
    </citation>
    <scope>NUCLEOTIDE SEQUENCE</scope>
    <source>
        <strain evidence="2">R05AC</strain>
    </source>
</reference>
<feature type="compositionally biased region" description="Polar residues" evidence="1">
    <location>
        <begin position="788"/>
        <end position="807"/>
    </location>
</feature>
<comment type="caution">
    <text evidence="2">The sequence shown here is derived from an EMBL/GenBank/DDBJ whole genome shotgun (WGS) entry which is preliminary data.</text>
</comment>
<sequence length="892" mass="98752">MADGDEDDDHQGASSSTNPAITYTRTRKTKTAASSTRRRNNIPLCHSASGGGNAATGSDKSWFSRKAAGWTDDEIRSHLVSGASKGGGSLSMEGDLIQGGNTSSARKKNRNERNNNKRRSGPRFAWEEEEEEEGDDYHSIMPISGREKSIMRAAPTLQDIMDEQDQIDLLAPQKLGKDYQPSGGGDGDIANDYTRPNRRTNAALAEIAQFYDNDANIGKAAPIAATESIGWRLLRVLGYRSRLGMAFIALPGSSAGKVDDQEANDLESMHLTKNLSAKHLALKGLRAIRLPSIAQNTRSNEMAKPADSHLTNQTLVIPPPKLNKHGIGFDPFKNAPEFREFHEKRKALAKKRGRAADNSKDSRSTAYFTDNLRRDDRQSLWDKKIGNNDNDDKNELSQRSDNQQDGQHMNYAAQDYTDFIGTKASSGFALEDEDDTNVYQDDEHDGDGNNNRSGYNLEIHSPVASEDEDNDINDGLFHNSVASTSICKPSGVMKPKRNVAGAWDAWGMGEGDSVKAVTSDGKPPLPGFQLGQQKNNGNSIKRWPGPMVPSGYVLQRHTFPADDSVKATSPYAVNTPDCGLGLDLQYRSSRRPSRSSVPTILPYSEQQQQSEMRARDGTALNFDAVKESMKNRFVSSSGNGNVASKKSDSEEDRKEDEEEWINVTSTSWMPSRLLCKRWGISLPSTGATSSTNASTERTGEEAYFHETVLLKQKGDEGTRGGSIIGTKVKNREEDNYMVDAVDGDIAGPPPNRPSDDVFKSIFDAGSDMDISSSEDEEEEVQDLVGESPASSNTHMDKNITSYESTQEAVAARSGSSSSESEDSSHQSRKRRHRREDRHRRKKKHRRKSPIISTDARDDSDDNSMPGEYEKKRKKKKKRHKRSHSRYKEKRKR</sequence>
<feature type="compositionally biased region" description="Polar residues" evidence="1">
    <location>
        <begin position="633"/>
        <end position="642"/>
    </location>
</feature>
<evidence type="ECO:0000313" key="2">
    <source>
        <dbReference type="EMBL" id="KAK1747865.1"/>
    </source>
</evidence>
<evidence type="ECO:0008006" key="4">
    <source>
        <dbReference type="Google" id="ProtNLM"/>
    </source>
</evidence>